<reference evidence="1" key="1">
    <citation type="submission" date="2020-08" db="EMBL/GenBank/DDBJ databases">
        <title>Multicomponent nature underlies the extraordinary mechanical properties of spider dragline silk.</title>
        <authorList>
            <person name="Kono N."/>
            <person name="Nakamura H."/>
            <person name="Mori M."/>
            <person name="Yoshida Y."/>
            <person name="Ohtoshi R."/>
            <person name="Malay A.D."/>
            <person name="Moran D.A.P."/>
            <person name="Tomita M."/>
            <person name="Numata K."/>
            <person name="Arakawa K."/>
        </authorList>
    </citation>
    <scope>NUCLEOTIDE SEQUENCE</scope>
</reference>
<keyword evidence="2" id="KW-1185">Reference proteome</keyword>
<organism evidence="1 2">
    <name type="scientific">Trichonephila inaurata madagascariensis</name>
    <dbReference type="NCBI Taxonomy" id="2747483"/>
    <lineage>
        <taxon>Eukaryota</taxon>
        <taxon>Metazoa</taxon>
        <taxon>Ecdysozoa</taxon>
        <taxon>Arthropoda</taxon>
        <taxon>Chelicerata</taxon>
        <taxon>Arachnida</taxon>
        <taxon>Araneae</taxon>
        <taxon>Araneomorphae</taxon>
        <taxon>Entelegynae</taxon>
        <taxon>Araneoidea</taxon>
        <taxon>Nephilidae</taxon>
        <taxon>Trichonephila</taxon>
        <taxon>Trichonephila inaurata</taxon>
    </lineage>
</organism>
<evidence type="ECO:0000313" key="1">
    <source>
        <dbReference type="EMBL" id="GFY77879.1"/>
    </source>
</evidence>
<proteinExistence type="predicted"/>
<sequence length="94" mass="11346">MRRNLFYCWLHPSLSHSPRVHPTLVFRRNYRECEMAIKVVWHSNLPRRRRKASGHFVISKFSQFVQRIGEVDTDHIYSAMPFILSMPNKIFDEE</sequence>
<name>A0A8X6YXR0_9ARAC</name>
<accession>A0A8X6YXR0</accession>
<dbReference type="AlphaFoldDB" id="A0A8X6YXR0"/>
<evidence type="ECO:0000313" key="2">
    <source>
        <dbReference type="Proteomes" id="UP000886998"/>
    </source>
</evidence>
<gene>
    <name evidence="1" type="ORF">TNIN_118911</name>
</gene>
<dbReference type="Proteomes" id="UP000886998">
    <property type="component" value="Unassembled WGS sequence"/>
</dbReference>
<dbReference type="EMBL" id="BMAV01022692">
    <property type="protein sequence ID" value="GFY77879.1"/>
    <property type="molecule type" value="Genomic_DNA"/>
</dbReference>
<comment type="caution">
    <text evidence="1">The sequence shown here is derived from an EMBL/GenBank/DDBJ whole genome shotgun (WGS) entry which is preliminary data.</text>
</comment>
<protein>
    <submittedName>
        <fullName evidence="1">Uncharacterized protein</fullName>
    </submittedName>
</protein>